<evidence type="ECO:0000313" key="2">
    <source>
        <dbReference type="Proteomes" id="UP000644140"/>
    </source>
</evidence>
<protein>
    <submittedName>
        <fullName evidence="1">Uncharacterized protein</fullName>
    </submittedName>
</protein>
<proteinExistence type="predicted"/>
<dbReference type="Proteomes" id="UP000644140">
    <property type="component" value="Chromosome"/>
</dbReference>
<name>A0A8I1AIZ0_ACIBZ</name>
<reference evidence="1" key="1">
    <citation type="submission" date="2022-02" db="EMBL/GenBank/DDBJ databases">
        <title>Characterization of Tn125 harboring carbapenem-resistant Acinetobacter bereziniae clinical isolates.</title>
        <authorList>
            <person name="Wong N.-K."/>
            <person name="Pan Q."/>
        </authorList>
    </citation>
    <scope>NUCLEOTIDE SEQUENCE</scope>
    <source>
        <strain evidence="1">GD03393</strain>
    </source>
</reference>
<organism evidence="1 2">
    <name type="scientific">Acinetobacter bereziniae</name>
    <name type="common">Acinetobacter genomosp. 10</name>
    <dbReference type="NCBI Taxonomy" id="106648"/>
    <lineage>
        <taxon>Bacteria</taxon>
        <taxon>Pseudomonadati</taxon>
        <taxon>Pseudomonadota</taxon>
        <taxon>Gammaproteobacteria</taxon>
        <taxon>Moraxellales</taxon>
        <taxon>Moraxellaceae</taxon>
        <taxon>Acinetobacter</taxon>
    </lineage>
</organism>
<dbReference type="EMBL" id="CP092085">
    <property type="protein sequence ID" value="UUN98763.1"/>
    <property type="molecule type" value="Genomic_DNA"/>
</dbReference>
<dbReference type="AlphaFoldDB" id="A0A8I1AIZ0"/>
<sequence>MRKFDVEISLPAQAVESFEAEDIEQIRAKFYAINWRRLFLTQLQAADSDISFAVQDTETELYLHIQLNTQSSKAEPVFQIDSNIQLTVESKEFLGFLTRKKKYDVVYKNLNQTQVSEQLSLFLNGQIDAMTEQYRQLMNKKMLQEHRLA</sequence>
<evidence type="ECO:0000313" key="1">
    <source>
        <dbReference type="EMBL" id="UUN98763.1"/>
    </source>
</evidence>
<accession>A0A8I1AIZ0</accession>
<gene>
    <name evidence="1" type="ORF">I9054_004720</name>
</gene>
<dbReference type="RefSeq" id="WP_151781738.1">
    <property type="nucleotide sequence ID" value="NZ_CP066121.1"/>
</dbReference>